<sequence>MKDYLSLRFSVFFPIPMIIVSSILVEGCTVSVPEFSGESAFHYLEKQCSFGPRNPGSSGHKQCGDYLMHTLSEFADTVFSQPFLQSIPGKSDTLEMTNVVGIFFGSGTKSLLLGAHWDTRPTADHDVNPERRNEPILGANDGASGVAVLLETARILTQNPHDETIYIVFFDAEDLGIEGNPRSYALGAQHFAKNLPIPKPDNAIVLDMVGDAELHLPIERNSYIQNPTLVKILWTLADELELEAFDKQLQYEIYDDHVPLWEEAQIPAIDIIDFNYPNRWSNFWHTHEDTPTHCSAESLYQVGTLLIHYIFDR</sequence>
<dbReference type="AlphaFoldDB" id="A0A382F966"/>
<dbReference type="Pfam" id="PF04389">
    <property type="entry name" value="Peptidase_M28"/>
    <property type="match status" value="1"/>
</dbReference>
<name>A0A382F966_9ZZZZ</name>
<dbReference type="PANTHER" id="PTHR12283">
    <property type="entry name" value="GLUTAMINYL-PEPTIDE CYCLOTRANSFERASE"/>
    <property type="match status" value="1"/>
</dbReference>
<dbReference type="SUPFAM" id="SSF53187">
    <property type="entry name" value="Zn-dependent exopeptidases"/>
    <property type="match status" value="1"/>
</dbReference>
<protein>
    <recommendedName>
        <fullName evidence="3">Peptidase M28 domain-containing protein</fullName>
    </recommendedName>
</protein>
<dbReference type="Gene3D" id="3.40.630.10">
    <property type="entry name" value="Zn peptidases"/>
    <property type="match status" value="1"/>
</dbReference>
<dbReference type="InterPro" id="IPR007484">
    <property type="entry name" value="Peptidase_M28"/>
</dbReference>
<keyword evidence="1" id="KW-0808">Transferase</keyword>
<dbReference type="GO" id="GO:0016603">
    <property type="term" value="F:glutaminyl-peptide cyclotransferase activity"/>
    <property type="evidence" value="ECO:0007669"/>
    <property type="project" value="TreeGrafter"/>
</dbReference>
<evidence type="ECO:0000259" key="3">
    <source>
        <dbReference type="Pfam" id="PF04389"/>
    </source>
</evidence>
<dbReference type="GO" id="GO:0008270">
    <property type="term" value="F:zinc ion binding"/>
    <property type="evidence" value="ECO:0007669"/>
    <property type="project" value="TreeGrafter"/>
</dbReference>
<dbReference type="InterPro" id="IPR040234">
    <property type="entry name" value="QC/QCL"/>
</dbReference>
<proteinExistence type="predicted"/>
<feature type="domain" description="Peptidase M28" evidence="3">
    <location>
        <begin position="98"/>
        <end position="309"/>
    </location>
</feature>
<keyword evidence="2" id="KW-0012">Acyltransferase</keyword>
<dbReference type="PANTHER" id="PTHR12283:SF6">
    <property type="entry name" value="GLUTAMINYL-PEPTIDE CYCLOTRANSFERASE-RELATED"/>
    <property type="match status" value="1"/>
</dbReference>
<gene>
    <name evidence="4" type="ORF">METZ01_LOCUS211471</name>
</gene>
<evidence type="ECO:0000256" key="2">
    <source>
        <dbReference type="ARBA" id="ARBA00023315"/>
    </source>
</evidence>
<evidence type="ECO:0000313" key="4">
    <source>
        <dbReference type="EMBL" id="SVB58617.1"/>
    </source>
</evidence>
<accession>A0A382F966</accession>
<reference evidence="4" key="1">
    <citation type="submission" date="2018-05" db="EMBL/GenBank/DDBJ databases">
        <authorList>
            <person name="Lanie J.A."/>
            <person name="Ng W.-L."/>
            <person name="Kazmierczak K.M."/>
            <person name="Andrzejewski T.M."/>
            <person name="Davidsen T.M."/>
            <person name="Wayne K.J."/>
            <person name="Tettelin H."/>
            <person name="Glass J.I."/>
            <person name="Rusch D."/>
            <person name="Podicherti R."/>
            <person name="Tsui H.-C.T."/>
            <person name="Winkler M.E."/>
        </authorList>
    </citation>
    <scope>NUCLEOTIDE SEQUENCE</scope>
</reference>
<organism evidence="4">
    <name type="scientific">marine metagenome</name>
    <dbReference type="NCBI Taxonomy" id="408172"/>
    <lineage>
        <taxon>unclassified sequences</taxon>
        <taxon>metagenomes</taxon>
        <taxon>ecological metagenomes</taxon>
    </lineage>
</organism>
<evidence type="ECO:0000256" key="1">
    <source>
        <dbReference type="ARBA" id="ARBA00022679"/>
    </source>
</evidence>
<dbReference type="EMBL" id="UINC01048275">
    <property type="protein sequence ID" value="SVB58617.1"/>
    <property type="molecule type" value="Genomic_DNA"/>
</dbReference>